<comment type="caution">
    <text evidence="2">The sequence shown here is derived from an EMBL/GenBank/DDBJ whole genome shotgun (WGS) entry which is preliminary data.</text>
</comment>
<proteinExistence type="predicted"/>
<keyword evidence="3" id="KW-1185">Reference proteome</keyword>
<feature type="transmembrane region" description="Helical" evidence="1">
    <location>
        <begin position="104"/>
        <end position="123"/>
    </location>
</feature>
<feature type="transmembrane region" description="Helical" evidence="1">
    <location>
        <begin position="175"/>
        <end position="199"/>
    </location>
</feature>
<dbReference type="OrthoDB" id="9801557at2"/>
<evidence type="ECO:0000313" key="3">
    <source>
        <dbReference type="Proteomes" id="UP000235682"/>
    </source>
</evidence>
<name>A0A2N6SLV1_9LACT</name>
<dbReference type="InterPro" id="IPR004445">
    <property type="entry name" value="GltS"/>
</dbReference>
<dbReference type="STRING" id="84521.SAMN04487994_102616"/>
<feature type="transmembrane region" description="Helical" evidence="1">
    <location>
        <begin position="276"/>
        <end position="293"/>
    </location>
</feature>
<keyword evidence="1" id="KW-0472">Membrane</keyword>
<protein>
    <submittedName>
        <fullName evidence="2">Glutamate:sodium symporter</fullName>
    </submittedName>
</protein>
<feature type="transmembrane region" description="Helical" evidence="1">
    <location>
        <begin position="369"/>
        <end position="387"/>
    </location>
</feature>
<gene>
    <name evidence="2" type="ORF">CJ205_06530</name>
</gene>
<reference evidence="2 3" key="1">
    <citation type="submission" date="2017-09" db="EMBL/GenBank/DDBJ databases">
        <title>Bacterial strain isolated from the female urinary microbiota.</title>
        <authorList>
            <person name="Thomas-White K."/>
            <person name="Kumar N."/>
            <person name="Forster S."/>
            <person name="Putonti C."/>
            <person name="Lawley T."/>
            <person name="Wolfe A.J."/>
        </authorList>
    </citation>
    <scope>NUCLEOTIDE SEQUENCE [LARGE SCALE GENOMIC DNA]</scope>
    <source>
        <strain evidence="2 3">UMB0852</strain>
    </source>
</reference>
<dbReference type="PANTHER" id="PTHR36178">
    <property type="entry name" value="SLR0625 PROTEIN"/>
    <property type="match status" value="1"/>
</dbReference>
<feature type="transmembrane region" description="Helical" evidence="1">
    <location>
        <begin position="69"/>
        <end position="89"/>
    </location>
</feature>
<keyword evidence="1" id="KW-1133">Transmembrane helix</keyword>
<dbReference type="PANTHER" id="PTHR36178:SF1">
    <property type="entry name" value="SODIUM_GLUTAMATE SYMPORTER"/>
    <property type="match status" value="1"/>
</dbReference>
<dbReference type="EMBL" id="PNHE01000029">
    <property type="protein sequence ID" value="PMC58019.1"/>
    <property type="molecule type" value="Genomic_DNA"/>
</dbReference>
<dbReference type="GO" id="GO:0015813">
    <property type="term" value="P:L-glutamate transmembrane transport"/>
    <property type="evidence" value="ECO:0007669"/>
    <property type="project" value="InterPro"/>
</dbReference>
<dbReference type="Pfam" id="PF03616">
    <property type="entry name" value="Glt_symporter"/>
    <property type="match status" value="1"/>
</dbReference>
<dbReference type="GO" id="GO:0015501">
    <property type="term" value="F:glutamate:sodium symporter activity"/>
    <property type="evidence" value="ECO:0007669"/>
    <property type="project" value="InterPro"/>
</dbReference>
<feature type="transmembrane region" description="Helical" evidence="1">
    <location>
        <begin position="399"/>
        <end position="421"/>
    </location>
</feature>
<feature type="transmembrane region" description="Helical" evidence="1">
    <location>
        <begin position="38"/>
        <end position="62"/>
    </location>
</feature>
<evidence type="ECO:0000256" key="1">
    <source>
        <dbReference type="SAM" id="Phobius"/>
    </source>
</evidence>
<sequence length="457" mass="49217">MMTGAMLTTLFQSICFLALFLLIGFVLRAKVKVFQETFIPASVIGGFILLLLGPIGLGILAIPEEWIQIWSLIPGILIVPVVTATPLGLDLGGKGAVNKFKPAVPLFFIMFTTYYLQNAIGFGTNELFRGMGQNLYDTFGWELCIGYTGGHGTAGILGNMLSELNIPYWETAQGVAVTMATFGLVGGILIGMVLINWAARNGETAVLKEPGDIPQDVKVGYERDITKQGSLGRETTKSASMDTVTFHAAIIFIGCLIAYGILDLSKKYSIPGLQSISVWAYGILVMFIIWGIIRKLNLDFLIDPNVKGKITGPLTEFAVIGAVASLPLKTVFTYFVPIMVMVVLGFIGTVGILVFLCKRYIKVDWFEHMIATLGMSTGVFLTGLLLLKICDPDSESSALGNYSISFSIVSAITFAIMPLILNMVLTKGPGTAFLLTAGLTIFGIIATAVSSKLLLKD</sequence>
<dbReference type="GO" id="GO:0016020">
    <property type="term" value="C:membrane"/>
    <property type="evidence" value="ECO:0007669"/>
    <property type="project" value="InterPro"/>
</dbReference>
<feature type="transmembrane region" description="Helical" evidence="1">
    <location>
        <begin position="244"/>
        <end position="264"/>
    </location>
</feature>
<feature type="transmembrane region" description="Helical" evidence="1">
    <location>
        <begin position="433"/>
        <end position="455"/>
    </location>
</feature>
<keyword evidence="1" id="KW-0812">Transmembrane</keyword>
<dbReference type="AlphaFoldDB" id="A0A2N6SLV1"/>
<evidence type="ECO:0000313" key="2">
    <source>
        <dbReference type="EMBL" id="PMC58019.1"/>
    </source>
</evidence>
<feature type="transmembrane region" description="Helical" evidence="1">
    <location>
        <begin position="334"/>
        <end position="357"/>
    </location>
</feature>
<accession>A0A2N6SLV1</accession>
<organism evidence="2 3">
    <name type="scientific">Dolosicoccus paucivorans</name>
    <dbReference type="NCBI Taxonomy" id="84521"/>
    <lineage>
        <taxon>Bacteria</taxon>
        <taxon>Bacillati</taxon>
        <taxon>Bacillota</taxon>
        <taxon>Bacilli</taxon>
        <taxon>Lactobacillales</taxon>
        <taxon>Aerococcaceae</taxon>
        <taxon>Dolosicoccus</taxon>
    </lineage>
</organism>
<dbReference type="Proteomes" id="UP000235682">
    <property type="component" value="Unassembled WGS sequence"/>
</dbReference>